<keyword evidence="2" id="KW-1185">Reference proteome</keyword>
<dbReference type="Proteomes" id="UP000245938">
    <property type="component" value="Unassembled WGS sequence"/>
</dbReference>
<proteinExistence type="predicted"/>
<dbReference type="InterPro" id="IPR022385">
    <property type="entry name" value="Rhs_assc_core"/>
</dbReference>
<organism evidence="1 2">
    <name type="scientific">Kurthia sibirica</name>
    <dbReference type="NCBI Taxonomy" id="202750"/>
    <lineage>
        <taxon>Bacteria</taxon>
        <taxon>Bacillati</taxon>
        <taxon>Bacillota</taxon>
        <taxon>Bacilli</taxon>
        <taxon>Bacillales</taxon>
        <taxon>Caryophanaceae</taxon>
        <taxon>Kurthia</taxon>
    </lineage>
</organism>
<protein>
    <submittedName>
        <fullName evidence="1">Uncharacterized protein</fullName>
    </submittedName>
</protein>
<evidence type="ECO:0000313" key="2">
    <source>
        <dbReference type="Proteomes" id="UP000245938"/>
    </source>
</evidence>
<evidence type="ECO:0000313" key="1">
    <source>
        <dbReference type="EMBL" id="PWI24468.1"/>
    </source>
</evidence>
<dbReference type="OrthoDB" id="41445at2"/>
<dbReference type="AlphaFoldDB" id="A0A2U3AIV5"/>
<name>A0A2U3AIV5_9BACL</name>
<reference evidence="1 2" key="1">
    <citation type="submission" date="2018-05" db="EMBL/GenBank/DDBJ databases">
        <title>Kurthia sibirica genome sequence.</title>
        <authorList>
            <person name="Maclea K.S."/>
            <person name="Goen A.E."/>
        </authorList>
    </citation>
    <scope>NUCLEOTIDE SEQUENCE [LARGE SCALE GENOMIC DNA]</scope>
    <source>
        <strain evidence="1 2">ATCC 49154</strain>
    </source>
</reference>
<accession>A0A2U3AIV5</accession>
<dbReference type="Gene3D" id="2.180.10.10">
    <property type="entry name" value="RHS repeat-associated core"/>
    <property type="match status" value="1"/>
</dbReference>
<sequence>MQSSSRRQRYAGYYYDEEMKNYYLQARYYNPTNGAFLAEHRLNSARPVRTSMALTSRL</sequence>
<comment type="caution">
    <text evidence="1">The sequence shown here is derived from an EMBL/GenBank/DDBJ whole genome shotgun (WGS) entry which is preliminary data.</text>
</comment>
<dbReference type="NCBIfam" id="TIGR03696">
    <property type="entry name" value="Rhs_assc_core"/>
    <property type="match status" value="1"/>
</dbReference>
<dbReference type="EMBL" id="QFVR01000021">
    <property type="protein sequence ID" value="PWI24468.1"/>
    <property type="molecule type" value="Genomic_DNA"/>
</dbReference>
<gene>
    <name evidence="1" type="ORF">DEX24_13475</name>
</gene>